<evidence type="ECO:0000256" key="1">
    <source>
        <dbReference type="ARBA" id="ARBA00023242"/>
    </source>
</evidence>
<sequence>MSGRGRTTHSKGCITCKKRKVKCDERLPKCLRCENSKRECLGYSKSLVFISSTDNETLSRTSSPSSCKAIERVKESQRHLPLYVDASVSMGDMLDTTIDSSISLDAFQEDMFISHLLAKLYRPTSNTVPQGSDDTSLIDVLRHDNRRSAAHAAMLSVGQAFFGRVHGLGHMVSQSRSHYVKALHRIQDELATSSHPARGSMQWLTGLWCCSFLGMYEMICSSSPTAWIQHSRGLAAMAVGCIAQRKRTFLERHDWQTTPWATSPAPKSTWIRLQDIMCRIPGLMEDADSLVAGDEGAPNLAHLQGKILENLDECDHLQALWHQEHPEARRSVSPREPESPFTCVYAFQTFDQAAEAIHFDVVTLLLYGLAEKTGLDLRHTSPRSHFLALRICRSIEYMVASSKHDSLGAMVVIFPLRVAARHVAACPAVADWLGRQWRRLAGQKGFDISSRVMEITNGV</sequence>
<protein>
    <recommendedName>
        <fullName evidence="2">Zn(2)-C6 fungal-type domain-containing protein</fullName>
    </recommendedName>
</protein>
<dbReference type="PANTHER" id="PTHR38111:SF2">
    <property type="entry name" value="FINGER DOMAIN PROTEIN, PUTATIVE (AFU_ORTHOLOGUE AFUA_1G01560)-RELATED"/>
    <property type="match status" value="1"/>
</dbReference>
<reference evidence="3" key="1">
    <citation type="journal article" date="2021" name="IMA Fungus">
        <title>Genomic characterization of three marine fungi, including Emericellopsis atlantica sp. nov. with signatures of a generalist lifestyle and marine biomass degradation.</title>
        <authorList>
            <person name="Hagestad O.C."/>
            <person name="Hou L."/>
            <person name="Andersen J.H."/>
            <person name="Hansen E.H."/>
            <person name="Altermark B."/>
            <person name="Li C."/>
            <person name="Kuhnert E."/>
            <person name="Cox R.J."/>
            <person name="Crous P.W."/>
            <person name="Spatafora J.W."/>
            <person name="Lail K."/>
            <person name="Amirebrahimi M."/>
            <person name="Lipzen A."/>
            <person name="Pangilinan J."/>
            <person name="Andreopoulos W."/>
            <person name="Hayes R.D."/>
            <person name="Ng V."/>
            <person name="Grigoriev I.V."/>
            <person name="Jackson S.A."/>
            <person name="Sutton T.D.S."/>
            <person name="Dobson A.D.W."/>
            <person name="Rama T."/>
        </authorList>
    </citation>
    <scope>NUCLEOTIDE SEQUENCE</scope>
    <source>
        <strain evidence="3">TS7</strain>
    </source>
</reference>
<dbReference type="PANTHER" id="PTHR38111">
    <property type="entry name" value="ZN(2)-C6 FUNGAL-TYPE DOMAIN-CONTAINING PROTEIN-RELATED"/>
    <property type="match status" value="1"/>
</dbReference>
<dbReference type="AlphaFoldDB" id="A0A9P7ZW95"/>
<dbReference type="SUPFAM" id="SSF57701">
    <property type="entry name" value="Zn2/Cys6 DNA-binding domain"/>
    <property type="match status" value="1"/>
</dbReference>
<dbReference type="GO" id="GO:0008270">
    <property type="term" value="F:zinc ion binding"/>
    <property type="evidence" value="ECO:0007669"/>
    <property type="project" value="InterPro"/>
</dbReference>
<name>A0A9P7ZW95_9HYPO</name>
<dbReference type="GeneID" id="70296857"/>
<dbReference type="CDD" id="cd00067">
    <property type="entry name" value="GAL4"/>
    <property type="match status" value="1"/>
</dbReference>
<dbReference type="InterPro" id="IPR053178">
    <property type="entry name" value="Osmoadaptation_assoc"/>
</dbReference>
<dbReference type="EMBL" id="MU251242">
    <property type="protein sequence ID" value="KAG9258937.1"/>
    <property type="molecule type" value="Genomic_DNA"/>
</dbReference>
<keyword evidence="4" id="KW-1185">Reference proteome</keyword>
<dbReference type="Gene3D" id="4.10.240.10">
    <property type="entry name" value="Zn(2)-C6 fungal-type DNA-binding domain"/>
    <property type="match status" value="1"/>
</dbReference>
<gene>
    <name evidence="3" type="ORF">F5Z01DRAFT_684937</name>
</gene>
<dbReference type="RefSeq" id="XP_046122861.1">
    <property type="nucleotide sequence ID" value="XM_046265954.1"/>
</dbReference>
<keyword evidence="1" id="KW-0539">Nucleus</keyword>
<dbReference type="SMART" id="SM00066">
    <property type="entry name" value="GAL4"/>
    <property type="match status" value="1"/>
</dbReference>
<comment type="caution">
    <text evidence="3">The sequence shown here is derived from an EMBL/GenBank/DDBJ whole genome shotgun (WGS) entry which is preliminary data.</text>
</comment>
<dbReference type="InterPro" id="IPR001138">
    <property type="entry name" value="Zn2Cys6_DnaBD"/>
</dbReference>
<dbReference type="GO" id="GO:0000981">
    <property type="term" value="F:DNA-binding transcription factor activity, RNA polymerase II-specific"/>
    <property type="evidence" value="ECO:0007669"/>
    <property type="project" value="InterPro"/>
</dbReference>
<dbReference type="PROSITE" id="PS00463">
    <property type="entry name" value="ZN2_CY6_FUNGAL_1"/>
    <property type="match status" value="1"/>
</dbReference>
<accession>A0A9P7ZW95</accession>
<proteinExistence type="predicted"/>
<dbReference type="Proteomes" id="UP000887229">
    <property type="component" value="Unassembled WGS sequence"/>
</dbReference>
<dbReference type="InterPro" id="IPR036864">
    <property type="entry name" value="Zn2-C6_fun-type_DNA-bd_sf"/>
</dbReference>
<dbReference type="Pfam" id="PF11951">
    <property type="entry name" value="Fungal_trans_2"/>
    <property type="match status" value="1"/>
</dbReference>
<evidence type="ECO:0000259" key="2">
    <source>
        <dbReference type="PROSITE" id="PS50048"/>
    </source>
</evidence>
<evidence type="ECO:0000313" key="3">
    <source>
        <dbReference type="EMBL" id="KAG9258937.1"/>
    </source>
</evidence>
<feature type="domain" description="Zn(2)-C6 fungal-type" evidence="2">
    <location>
        <begin position="12"/>
        <end position="40"/>
    </location>
</feature>
<evidence type="ECO:0000313" key="4">
    <source>
        <dbReference type="Proteomes" id="UP000887229"/>
    </source>
</evidence>
<dbReference type="PROSITE" id="PS50048">
    <property type="entry name" value="ZN2_CY6_FUNGAL_2"/>
    <property type="match status" value="1"/>
</dbReference>
<dbReference type="InterPro" id="IPR021858">
    <property type="entry name" value="Fun_TF"/>
</dbReference>
<dbReference type="OrthoDB" id="3525185at2759"/>
<organism evidence="3 4">
    <name type="scientific">Emericellopsis atlantica</name>
    <dbReference type="NCBI Taxonomy" id="2614577"/>
    <lineage>
        <taxon>Eukaryota</taxon>
        <taxon>Fungi</taxon>
        <taxon>Dikarya</taxon>
        <taxon>Ascomycota</taxon>
        <taxon>Pezizomycotina</taxon>
        <taxon>Sordariomycetes</taxon>
        <taxon>Hypocreomycetidae</taxon>
        <taxon>Hypocreales</taxon>
        <taxon>Bionectriaceae</taxon>
        <taxon>Emericellopsis</taxon>
    </lineage>
</organism>
<dbReference type="Pfam" id="PF00172">
    <property type="entry name" value="Zn_clus"/>
    <property type="match status" value="1"/>
</dbReference>